<evidence type="ECO:0000313" key="2">
    <source>
        <dbReference type="Proteomes" id="UP001054252"/>
    </source>
</evidence>
<reference evidence="1 2" key="1">
    <citation type="journal article" date="2021" name="Commun. Biol.">
        <title>The genome of Shorea leprosula (Dipterocarpaceae) highlights the ecological relevance of drought in aseasonal tropical rainforests.</title>
        <authorList>
            <person name="Ng K.K.S."/>
            <person name="Kobayashi M.J."/>
            <person name="Fawcett J.A."/>
            <person name="Hatakeyama M."/>
            <person name="Paape T."/>
            <person name="Ng C.H."/>
            <person name="Ang C.C."/>
            <person name="Tnah L.H."/>
            <person name="Lee C.T."/>
            <person name="Nishiyama T."/>
            <person name="Sese J."/>
            <person name="O'Brien M.J."/>
            <person name="Copetti D."/>
            <person name="Mohd Noor M.I."/>
            <person name="Ong R.C."/>
            <person name="Putra M."/>
            <person name="Sireger I.Z."/>
            <person name="Indrioko S."/>
            <person name="Kosugi Y."/>
            <person name="Izuno A."/>
            <person name="Isagi Y."/>
            <person name="Lee S.L."/>
            <person name="Shimizu K.K."/>
        </authorList>
    </citation>
    <scope>NUCLEOTIDE SEQUENCE [LARGE SCALE GENOMIC DNA]</scope>
    <source>
        <strain evidence="1">214</strain>
    </source>
</reference>
<name>A0AAV5HXV6_9ROSI</name>
<protein>
    <submittedName>
        <fullName evidence="1">Uncharacterized protein</fullName>
    </submittedName>
</protein>
<dbReference type="AlphaFoldDB" id="A0AAV5HXV6"/>
<organism evidence="1 2">
    <name type="scientific">Rubroshorea leprosula</name>
    <dbReference type="NCBI Taxonomy" id="152421"/>
    <lineage>
        <taxon>Eukaryota</taxon>
        <taxon>Viridiplantae</taxon>
        <taxon>Streptophyta</taxon>
        <taxon>Embryophyta</taxon>
        <taxon>Tracheophyta</taxon>
        <taxon>Spermatophyta</taxon>
        <taxon>Magnoliopsida</taxon>
        <taxon>eudicotyledons</taxon>
        <taxon>Gunneridae</taxon>
        <taxon>Pentapetalae</taxon>
        <taxon>rosids</taxon>
        <taxon>malvids</taxon>
        <taxon>Malvales</taxon>
        <taxon>Dipterocarpaceae</taxon>
        <taxon>Rubroshorea</taxon>
    </lineage>
</organism>
<evidence type="ECO:0000313" key="1">
    <source>
        <dbReference type="EMBL" id="GKU90542.1"/>
    </source>
</evidence>
<proteinExistence type="predicted"/>
<keyword evidence="2" id="KW-1185">Reference proteome</keyword>
<comment type="caution">
    <text evidence="1">The sequence shown here is derived from an EMBL/GenBank/DDBJ whole genome shotgun (WGS) entry which is preliminary data.</text>
</comment>
<dbReference type="Proteomes" id="UP001054252">
    <property type="component" value="Unassembled WGS sequence"/>
</dbReference>
<gene>
    <name evidence="1" type="ORF">SLEP1_g4527</name>
</gene>
<accession>A0AAV5HXV6</accession>
<sequence>MVTKGHASGVKLTRYMFIRPQISSTFSIKRLAIIQDSLNYSVFLQGFHLVF</sequence>
<dbReference type="EMBL" id="BPVZ01000004">
    <property type="protein sequence ID" value="GKU90542.1"/>
    <property type="molecule type" value="Genomic_DNA"/>
</dbReference>